<keyword evidence="1" id="KW-1133">Transmembrane helix</keyword>
<protein>
    <submittedName>
        <fullName evidence="3">Rhodanese domain-containing protein</fullName>
    </submittedName>
</protein>
<dbReference type="SMART" id="SM00450">
    <property type="entry name" value="RHOD"/>
    <property type="match status" value="1"/>
</dbReference>
<dbReference type="PANTHER" id="PTHR43031:SF18">
    <property type="entry name" value="RHODANESE-RELATED SULFURTRANSFERASES"/>
    <property type="match status" value="1"/>
</dbReference>
<dbReference type="InterPro" id="IPR036873">
    <property type="entry name" value="Rhodanese-like_dom_sf"/>
</dbReference>
<keyword evidence="1" id="KW-0472">Membrane</keyword>
<dbReference type="EMBL" id="ARXV01000009">
    <property type="protein sequence ID" value="KGD64371.1"/>
    <property type="molecule type" value="Genomic_DNA"/>
</dbReference>
<keyword evidence="1" id="KW-0812">Transmembrane</keyword>
<evidence type="ECO:0000259" key="2">
    <source>
        <dbReference type="PROSITE" id="PS50206"/>
    </source>
</evidence>
<dbReference type="InterPro" id="IPR001763">
    <property type="entry name" value="Rhodanese-like_dom"/>
</dbReference>
<dbReference type="InterPro" id="IPR050229">
    <property type="entry name" value="GlpE_sulfurtransferase"/>
</dbReference>
<dbReference type="Proteomes" id="UP000029444">
    <property type="component" value="Unassembled WGS sequence"/>
</dbReference>
<evidence type="ECO:0000313" key="3">
    <source>
        <dbReference type="EMBL" id="KGD64371.1"/>
    </source>
</evidence>
<dbReference type="SUPFAM" id="SSF52821">
    <property type="entry name" value="Rhodanese/Cell cycle control phosphatase"/>
    <property type="match status" value="1"/>
</dbReference>
<organism evidence="3 4">
    <name type="scientific">Alcanivorax nanhaiticus</name>
    <dbReference type="NCBI Taxonomy" id="1177154"/>
    <lineage>
        <taxon>Bacteria</taxon>
        <taxon>Pseudomonadati</taxon>
        <taxon>Pseudomonadota</taxon>
        <taxon>Gammaproteobacteria</taxon>
        <taxon>Oceanospirillales</taxon>
        <taxon>Alcanivoracaceae</taxon>
        <taxon>Alcanivorax</taxon>
    </lineage>
</organism>
<dbReference type="PATRIC" id="fig|1177154.3.peg.2460"/>
<accession>A0A095SI84</accession>
<keyword evidence="4" id="KW-1185">Reference proteome</keyword>
<dbReference type="RefSeq" id="WP_035233329.1">
    <property type="nucleotide sequence ID" value="NZ_ARXV01000009.1"/>
</dbReference>
<proteinExistence type="predicted"/>
<dbReference type="Pfam" id="PF00581">
    <property type="entry name" value="Rhodanese"/>
    <property type="match status" value="1"/>
</dbReference>
<dbReference type="PANTHER" id="PTHR43031">
    <property type="entry name" value="FAD-DEPENDENT OXIDOREDUCTASE"/>
    <property type="match status" value="1"/>
</dbReference>
<dbReference type="AlphaFoldDB" id="A0A095SI84"/>
<dbReference type="CDD" id="cd00158">
    <property type="entry name" value="RHOD"/>
    <property type="match status" value="1"/>
</dbReference>
<dbReference type="Gene3D" id="3.40.250.10">
    <property type="entry name" value="Rhodanese-like domain"/>
    <property type="match status" value="1"/>
</dbReference>
<dbReference type="PROSITE" id="PS50206">
    <property type="entry name" value="RHODANESE_3"/>
    <property type="match status" value="1"/>
</dbReference>
<sequence length="138" mass="15412">MSQLFEFASNHYLLVSAFFLLWAVFFVLESRRGGKPVTPQMATNMVNRDEAVIVDLRDSDEFRAGHIAGSLNIPAGQALERIAELEKYKDKPLILTCDMGSKASHLGRQLRTKGFENLYRIQGGINAWRSASLPVVKG</sequence>
<gene>
    <name evidence="3" type="ORF">Y5S_02426</name>
</gene>
<evidence type="ECO:0000256" key="1">
    <source>
        <dbReference type="SAM" id="Phobius"/>
    </source>
</evidence>
<comment type="caution">
    <text evidence="3">The sequence shown here is derived from an EMBL/GenBank/DDBJ whole genome shotgun (WGS) entry which is preliminary data.</text>
</comment>
<evidence type="ECO:0000313" key="4">
    <source>
        <dbReference type="Proteomes" id="UP000029444"/>
    </source>
</evidence>
<reference evidence="3 4" key="1">
    <citation type="submission" date="2012-09" db="EMBL/GenBank/DDBJ databases">
        <title>Genome Sequence of alkane-degrading Bacterium Alcanivorax sp. 19-m-6.</title>
        <authorList>
            <person name="Lai Q."/>
            <person name="Shao Z."/>
        </authorList>
    </citation>
    <scope>NUCLEOTIDE SEQUENCE [LARGE SCALE GENOMIC DNA]</scope>
    <source>
        <strain evidence="3 4">19-m-6</strain>
    </source>
</reference>
<feature type="transmembrane region" description="Helical" evidence="1">
    <location>
        <begin position="12"/>
        <end position="28"/>
    </location>
</feature>
<dbReference type="STRING" id="1177154.Y5S_02426"/>
<name>A0A095SI84_9GAMM</name>
<feature type="domain" description="Rhodanese" evidence="2">
    <location>
        <begin position="47"/>
        <end position="137"/>
    </location>
</feature>
<dbReference type="OrthoDB" id="9808735at2"/>
<dbReference type="eggNOG" id="COG0607">
    <property type="taxonomic scope" value="Bacteria"/>
</dbReference>